<protein>
    <submittedName>
        <fullName evidence="4">Unnamed protein product</fullName>
    </submittedName>
</protein>
<dbReference type="AlphaFoldDB" id="A0A9W6Z5G3"/>
<evidence type="ECO:0000313" key="4">
    <source>
        <dbReference type="EMBL" id="GMG56210.1"/>
    </source>
</evidence>
<dbReference type="Proteomes" id="UP001165063">
    <property type="component" value="Unassembled WGS sequence"/>
</dbReference>
<feature type="domain" description="CCHC-type" evidence="3">
    <location>
        <begin position="118"/>
        <end position="131"/>
    </location>
</feature>
<dbReference type="GO" id="GO:0003676">
    <property type="term" value="F:nucleic acid binding"/>
    <property type="evidence" value="ECO:0007669"/>
    <property type="project" value="InterPro"/>
</dbReference>
<accession>A0A9W6Z5G3</accession>
<dbReference type="Pfam" id="PF00098">
    <property type="entry name" value="zf-CCHC"/>
    <property type="match status" value="1"/>
</dbReference>
<dbReference type="InterPro" id="IPR001878">
    <property type="entry name" value="Znf_CCHC"/>
</dbReference>
<evidence type="ECO:0000256" key="1">
    <source>
        <dbReference type="PROSITE-ProRule" id="PRU00047"/>
    </source>
</evidence>
<comment type="caution">
    <text evidence="4">The sequence shown here is derived from an EMBL/GenBank/DDBJ whole genome shotgun (WGS) entry which is preliminary data.</text>
</comment>
<dbReference type="OrthoDB" id="3863715at2759"/>
<keyword evidence="1" id="KW-0479">Metal-binding</keyword>
<keyword evidence="1" id="KW-0862">Zinc</keyword>
<dbReference type="EMBL" id="BSXU01007076">
    <property type="protein sequence ID" value="GMG56210.1"/>
    <property type="molecule type" value="Genomic_DNA"/>
</dbReference>
<dbReference type="GO" id="GO:0008270">
    <property type="term" value="F:zinc ion binding"/>
    <property type="evidence" value="ECO:0007669"/>
    <property type="project" value="UniProtKB-KW"/>
</dbReference>
<proteinExistence type="predicted"/>
<evidence type="ECO:0000313" key="5">
    <source>
        <dbReference type="Proteomes" id="UP001165063"/>
    </source>
</evidence>
<feature type="region of interest" description="Disordered" evidence="2">
    <location>
        <begin position="88"/>
        <end position="109"/>
    </location>
</feature>
<sequence>MWMDTKSSDINKKTFYEVMALARMTSANLERNGLISSTSTQSADTFPLVQQQQFSNNNHNSSNNNNNGYEAMDVETYAMSSATYPGSFRGGGRGRGGRGMARGRGGGTRGGFRGGPQCYSCGRYGHIARNCDHGRRGVQCFKCGGFGQSINQSINQ</sequence>
<dbReference type="Gene3D" id="4.10.60.10">
    <property type="entry name" value="Zinc finger, CCHC-type"/>
    <property type="match status" value="1"/>
</dbReference>
<keyword evidence="1" id="KW-0863">Zinc-finger</keyword>
<dbReference type="SUPFAM" id="SSF57756">
    <property type="entry name" value="Retrovirus zinc finger-like domains"/>
    <property type="match status" value="1"/>
</dbReference>
<dbReference type="PROSITE" id="PS50158">
    <property type="entry name" value="ZF_CCHC"/>
    <property type="match status" value="1"/>
</dbReference>
<evidence type="ECO:0000259" key="3">
    <source>
        <dbReference type="PROSITE" id="PS50158"/>
    </source>
</evidence>
<dbReference type="SMART" id="SM00343">
    <property type="entry name" value="ZnF_C2HC"/>
    <property type="match status" value="1"/>
</dbReference>
<keyword evidence="5" id="KW-1185">Reference proteome</keyword>
<organism evidence="4 5">
    <name type="scientific">Ambrosiozyma monospora</name>
    <name type="common">Yeast</name>
    <name type="synonym">Endomycopsis monosporus</name>
    <dbReference type="NCBI Taxonomy" id="43982"/>
    <lineage>
        <taxon>Eukaryota</taxon>
        <taxon>Fungi</taxon>
        <taxon>Dikarya</taxon>
        <taxon>Ascomycota</taxon>
        <taxon>Saccharomycotina</taxon>
        <taxon>Pichiomycetes</taxon>
        <taxon>Pichiales</taxon>
        <taxon>Pichiaceae</taxon>
        <taxon>Ambrosiozyma</taxon>
    </lineage>
</organism>
<dbReference type="InterPro" id="IPR036875">
    <property type="entry name" value="Znf_CCHC_sf"/>
</dbReference>
<evidence type="ECO:0000256" key="2">
    <source>
        <dbReference type="SAM" id="MobiDB-lite"/>
    </source>
</evidence>
<name>A0A9W6Z5G3_AMBMO</name>
<gene>
    <name evidence="4" type="ORF">Amon01_000827700</name>
</gene>
<reference evidence="4" key="1">
    <citation type="submission" date="2023-04" db="EMBL/GenBank/DDBJ databases">
        <title>Ambrosiozyma monospora NBRC 1965.</title>
        <authorList>
            <person name="Ichikawa N."/>
            <person name="Sato H."/>
            <person name="Tonouchi N."/>
        </authorList>
    </citation>
    <scope>NUCLEOTIDE SEQUENCE</scope>
    <source>
        <strain evidence="4">NBRC 1965</strain>
    </source>
</reference>